<accession>A0A9D7HUI8</accession>
<evidence type="ECO:0000313" key="3">
    <source>
        <dbReference type="Proteomes" id="UP000807785"/>
    </source>
</evidence>
<keyword evidence="1" id="KW-0812">Transmembrane</keyword>
<keyword evidence="1" id="KW-1133">Transmembrane helix</keyword>
<dbReference type="Gene3D" id="1.10.10.1320">
    <property type="entry name" value="Anti-sigma factor, zinc-finger domain"/>
    <property type="match status" value="1"/>
</dbReference>
<evidence type="ECO:0000256" key="1">
    <source>
        <dbReference type="SAM" id="Phobius"/>
    </source>
</evidence>
<feature type="transmembrane region" description="Helical" evidence="1">
    <location>
        <begin position="104"/>
        <end position="123"/>
    </location>
</feature>
<comment type="caution">
    <text evidence="2">The sequence shown here is derived from an EMBL/GenBank/DDBJ whole genome shotgun (WGS) entry which is preliminary data.</text>
</comment>
<dbReference type="InterPro" id="IPR041916">
    <property type="entry name" value="Anti_sigma_zinc_sf"/>
</dbReference>
<proteinExistence type="predicted"/>
<reference evidence="2" key="1">
    <citation type="submission" date="2020-10" db="EMBL/GenBank/DDBJ databases">
        <title>Connecting structure to function with the recovery of over 1000 high-quality activated sludge metagenome-assembled genomes encoding full-length rRNA genes using long-read sequencing.</title>
        <authorList>
            <person name="Singleton C.M."/>
            <person name="Petriglieri F."/>
            <person name="Kristensen J.M."/>
            <person name="Kirkegaard R.H."/>
            <person name="Michaelsen T.Y."/>
            <person name="Andersen M.H."/>
            <person name="Karst S.M."/>
            <person name="Dueholm M.S."/>
            <person name="Nielsen P.H."/>
            <person name="Albertsen M."/>
        </authorList>
    </citation>
    <scope>NUCLEOTIDE SEQUENCE</scope>
    <source>
        <strain evidence="2">Bjer_18-Q3-R1-45_BAT3C.347</strain>
    </source>
</reference>
<name>A0A9D7HUI8_9PROT</name>
<dbReference type="AlphaFoldDB" id="A0A9D7HUI8"/>
<gene>
    <name evidence="2" type="ORF">IPH26_12595</name>
</gene>
<dbReference type="Proteomes" id="UP000807785">
    <property type="component" value="Unassembled WGS sequence"/>
</dbReference>
<protein>
    <submittedName>
        <fullName evidence="2">Uncharacterized protein</fullName>
    </submittedName>
</protein>
<organism evidence="2 3">
    <name type="scientific">Candidatus Methylophosphatis roskildensis</name>
    <dbReference type="NCBI Taxonomy" id="2899263"/>
    <lineage>
        <taxon>Bacteria</taxon>
        <taxon>Pseudomonadati</taxon>
        <taxon>Pseudomonadota</taxon>
        <taxon>Betaproteobacteria</taxon>
        <taxon>Nitrosomonadales</taxon>
        <taxon>Sterolibacteriaceae</taxon>
        <taxon>Candidatus Methylophosphatis</taxon>
    </lineage>
</organism>
<keyword evidence="1" id="KW-0472">Membrane</keyword>
<evidence type="ECO:0000313" key="2">
    <source>
        <dbReference type="EMBL" id="MBK6973735.1"/>
    </source>
</evidence>
<sequence length="226" mass="24778">MTEKTTRADEGMTATMFAYLNGDLQADERFRFEAMLAVRSDARAELDDWRELRGELELRKQERAPEAGLDAFTRRMREFSPRRKAGIAVWLERWMRTLYSPPRYAAALLLVVVQAGFLAALLVNSPADEHAGDASTTQVRSINGATAVSLRARFKPEATAREIAAALSNAGARIADGPGQGGFYTLRVPDKSRDAAITALRNSTVIDELIEGPNTPTPGTGKVPDR</sequence>
<dbReference type="EMBL" id="JADJEV010000003">
    <property type="protein sequence ID" value="MBK6973735.1"/>
    <property type="molecule type" value="Genomic_DNA"/>
</dbReference>